<proteinExistence type="predicted"/>
<dbReference type="PANTHER" id="PTHR16222:SF12">
    <property type="entry name" value="ADP-RIBOSYLGLYCOHYDROLASE-RELATED"/>
    <property type="match status" value="1"/>
</dbReference>
<keyword evidence="3" id="KW-1185">Reference proteome</keyword>
<dbReference type="InterPro" id="IPR050792">
    <property type="entry name" value="ADP-ribosylglycohydrolase"/>
</dbReference>
<evidence type="ECO:0000313" key="2">
    <source>
        <dbReference type="EMBL" id="PEN05088.1"/>
    </source>
</evidence>
<feature type="binding site" evidence="1">
    <location>
        <position position="56"/>
    </location>
    <ligand>
        <name>Mg(2+)</name>
        <dbReference type="ChEBI" id="CHEBI:18420"/>
        <label>1</label>
    </ligand>
</feature>
<organism evidence="2 3">
    <name type="scientific">Longimonas halophila</name>
    <dbReference type="NCBI Taxonomy" id="1469170"/>
    <lineage>
        <taxon>Bacteria</taxon>
        <taxon>Pseudomonadati</taxon>
        <taxon>Rhodothermota</taxon>
        <taxon>Rhodothermia</taxon>
        <taxon>Rhodothermales</taxon>
        <taxon>Salisaetaceae</taxon>
        <taxon>Longimonas</taxon>
    </lineage>
</organism>
<dbReference type="Pfam" id="PF03747">
    <property type="entry name" value="ADP_ribosyl_GH"/>
    <property type="match status" value="1"/>
</dbReference>
<sequence length="324" mass="34935">MTTDTCLGTLLGTAVGDALGMPVEGLSHQNIRTYYKGIKEYRDDDGRGDLSAGQWTDDTQFTFAVARVVATAAPDQWPAEVAAEYTALQDEARRWGPTTTAAIERLANGTPPLKAGRAERPTDGAAMRAAPLGLWWAASDLNRDAAFPPIRDILSVTHAHPAALAAGWGQAAATRYCATHPLDTFDRTDFWEHLVDTTTWAEEKLGDDARVSDRLKQLSDQLREFPLDLRDVCNGANVAADEAWPFAVAMVARAPQLLENTPLSGINVGGDADTTGAMMGALLGTLHGWDAFPDEWKTGLEAADHLRQHGESFARRILPAESAA</sequence>
<dbReference type="SUPFAM" id="SSF101478">
    <property type="entry name" value="ADP-ribosylglycohydrolase"/>
    <property type="match status" value="1"/>
</dbReference>
<keyword evidence="1" id="KW-0479">Metal-binding</keyword>
<gene>
    <name evidence="2" type="ORF">CRI93_13800</name>
</gene>
<dbReference type="Proteomes" id="UP000221024">
    <property type="component" value="Unassembled WGS sequence"/>
</dbReference>
<name>A0A2H3NPZ2_9BACT</name>
<protein>
    <recommendedName>
        <fullName evidence="4">ADP-ribosylglycohydrolase</fullName>
    </recommendedName>
</protein>
<evidence type="ECO:0000256" key="1">
    <source>
        <dbReference type="PIRSR" id="PIRSR605502-1"/>
    </source>
</evidence>
<comment type="cofactor">
    <cofactor evidence="1">
        <name>Mg(2+)</name>
        <dbReference type="ChEBI" id="CHEBI:18420"/>
    </cofactor>
    <text evidence="1">Binds 2 magnesium ions per subunit.</text>
</comment>
<dbReference type="OrthoDB" id="9798107at2"/>
<feature type="binding site" evidence="1">
    <location>
        <position position="57"/>
    </location>
    <ligand>
        <name>Mg(2+)</name>
        <dbReference type="ChEBI" id="CHEBI:18420"/>
        <label>1</label>
    </ligand>
</feature>
<dbReference type="GO" id="GO:0046872">
    <property type="term" value="F:metal ion binding"/>
    <property type="evidence" value="ECO:0007669"/>
    <property type="project" value="UniProtKB-KW"/>
</dbReference>
<dbReference type="AlphaFoldDB" id="A0A2H3NPZ2"/>
<keyword evidence="1" id="KW-0460">Magnesium</keyword>
<dbReference type="Gene3D" id="1.10.4080.10">
    <property type="entry name" value="ADP-ribosylation/Crystallin J1"/>
    <property type="match status" value="1"/>
</dbReference>
<dbReference type="PANTHER" id="PTHR16222">
    <property type="entry name" value="ADP-RIBOSYLGLYCOHYDROLASE"/>
    <property type="match status" value="1"/>
</dbReference>
<dbReference type="EMBL" id="PDEP01000016">
    <property type="protein sequence ID" value="PEN05088.1"/>
    <property type="molecule type" value="Genomic_DNA"/>
</dbReference>
<reference evidence="2 3" key="1">
    <citation type="submission" date="2017-10" db="EMBL/GenBank/DDBJ databases">
        <title>Draft genome of Longimonas halophila.</title>
        <authorList>
            <person name="Goh K.M."/>
            <person name="Shamsir M.S."/>
            <person name="Lim S.W."/>
        </authorList>
    </citation>
    <scope>NUCLEOTIDE SEQUENCE [LARGE SCALE GENOMIC DNA]</scope>
    <source>
        <strain evidence="2 3">KCTC 42399</strain>
    </source>
</reference>
<evidence type="ECO:0000313" key="3">
    <source>
        <dbReference type="Proteomes" id="UP000221024"/>
    </source>
</evidence>
<feature type="binding site" evidence="1">
    <location>
        <position position="58"/>
    </location>
    <ligand>
        <name>Mg(2+)</name>
        <dbReference type="ChEBI" id="CHEBI:18420"/>
        <label>1</label>
    </ligand>
</feature>
<comment type="caution">
    <text evidence="2">The sequence shown here is derived from an EMBL/GenBank/DDBJ whole genome shotgun (WGS) entry which is preliminary data.</text>
</comment>
<feature type="binding site" evidence="1">
    <location>
        <position position="274"/>
    </location>
    <ligand>
        <name>Mg(2+)</name>
        <dbReference type="ChEBI" id="CHEBI:18420"/>
        <label>1</label>
    </ligand>
</feature>
<evidence type="ECO:0008006" key="4">
    <source>
        <dbReference type="Google" id="ProtNLM"/>
    </source>
</evidence>
<feature type="binding site" evidence="1">
    <location>
        <position position="273"/>
    </location>
    <ligand>
        <name>Mg(2+)</name>
        <dbReference type="ChEBI" id="CHEBI:18420"/>
        <label>1</label>
    </ligand>
</feature>
<accession>A0A2H3NPZ2</accession>
<dbReference type="RefSeq" id="WP_098063230.1">
    <property type="nucleotide sequence ID" value="NZ_PDEP01000016.1"/>
</dbReference>
<dbReference type="InterPro" id="IPR036705">
    <property type="entry name" value="Ribosyl_crysJ1_sf"/>
</dbReference>
<dbReference type="InterPro" id="IPR005502">
    <property type="entry name" value="Ribosyl_crysJ1"/>
</dbReference>
<feature type="binding site" evidence="1">
    <location>
        <position position="271"/>
    </location>
    <ligand>
        <name>Mg(2+)</name>
        <dbReference type="ChEBI" id="CHEBI:18420"/>
        <label>1</label>
    </ligand>
</feature>